<dbReference type="PANTHER" id="PTHR38050">
    <property type="match status" value="1"/>
</dbReference>
<sequence length="334" mass="34656">MRARCLTAVLAGVVLMLGACSSPGPSRTKSQDVAPGPAPAAAPRGGSPGCGKPLPPTTEVSADRDGVRLRYRLNVPRGFTNATPAPVVLNFHGLGSNAFMQDVYSRLPLVGGERGFIVVTPSSSTGLPGWVLPGLKGEDVADDGAEVKAAGLLLDHLEATLCVDSGREFATGMSNGAGMASALVCGLRGRLAAVAPVSGVNIAEPCPNPRPTSIVAFHGTGDQVIPYDGGPVSVRANYSGVATPDWLRDLRLPSVVDTMDRWARSLGCGRPVQVRVAKDIRLRRYPGCRDGATVSLYTVRGGGHTWPGSLPFSRATTTSIDATDVMLTAFEKAS</sequence>
<evidence type="ECO:0000256" key="1">
    <source>
        <dbReference type="ARBA" id="ARBA00004613"/>
    </source>
</evidence>
<accession>A0A3A4AXE1</accession>
<dbReference type="PROSITE" id="PS51257">
    <property type="entry name" value="PROKAR_LIPOPROTEIN"/>
    <property type="match status" value="1"/>
</dbReference>
<evidence type="ECO:0000256" key="7">
    <source>
        <dbReference type="ARBA" id="ARBA00023326"/>
    </source>
</evidence>
<dbReference type="PANTHER" id="PTHR38050:SF2">
    <property type="entry name" value="FERULOYL ESTERASE C-RELATED"/>
    <property type="match status" value="1"/>
</dbReference>
<dbReference type="SUPFAM" id="SSF53474">
    <property type="entry name" value="alpha/beta-Hydrolases"/>
    <property type="match status" value="1"/>
</dbReference>
<evidence type="ECO:0000256" key="2">
    <source>
        <dbReference type="ARBA" id="ARBA00022525"/>
    </source>
</evidence>
<dbReference type="RefSeq" id="WP_119927382.1">
    <property type="nucleotide sequence ID" value="NZ_QZEY01000005.1"/>
</dbReference>
<dbReference type="GO" id="GO:0005576">
    <property type="term" value="C:extracellular region"/>
    <property type="evidence" value="ECO:0007669"/>
    <property type="project" value="UniProtKB-SubCell"/>
</dbReference>
<evidence type="ECO:0000256" key="3">
    <source>
        <dbReference type="ARBA" id="ARBA00022651"/>
    </source>
</evidence>
<evidence type="ECO:0000256" key="8">
    <source>
        <dbReference type="SAM" id="MobiDB-lite"/>
    </source>
</evidence>
<keyword evidence="11" id="KW-1185">Reference proteome</keyword>
<evidence type="ECO:0008006" key="12">
    <source>
        <dbReference type="Google" id="ProtNLM"/>
    </source>
</evidence>
<dbReference type="Proteomes" id="UP000265768">
    <property type="component" value="Unassembled WGS sequence"/>
</dbReference>
<dbReference type="GO" id="GO:0045493">
    <property type="term" value="P:xylan catabolic process"/>
    <property type="evidence" value="ECO:0007669"/>
    <property type="project" value="UniProtKB-KW"/>
</dbReference>
<keyword evidence="4 9" id="KW-0732">Signal</keyword>
<feature type="region of interest" description="Disordered" evidence="8">
    <location>
        <begin position="24"/>
        <end position="63"/>
    </location>
</feature>
<organism evidence="10 11">
    <name type="scientific">Bailinhaonella thermotolerans</name>
    <dbReference type="NCBI Taxonomy" id="1070861"/>
    <lineage>
        <taxon>Bacteria</taxon>
        <taxon>Bacillati</taxon>
        <taxon>Actinomycetota</taxon>
        <taxon>Actinomycetes</taxon>
        <taxon>Streptosporangiales</taxon>
        <taxon>Streptosporangiaceae</taxon>
        <taxon>Bailinhaonella</taxon>
    </lineage>
</organism>
<evidence type="ECO:0000313" key="11">
    <source>
        <dbReference type="Proteomes" id="UP000265768"/>
    </source>
</evidence>
<dbReference type="Pfam" id="PF10503">
    <property type="entry name" value="Esterase_PHB"/>
    <property type="match status" value="1"/>
</dbReference>
<reference evidence="10 11" key="1">
    <citation type="submission" date="2018-09" db="EMBL/GenBank/DDBJ databases">
        <title>YIM 75507 draft genome.</title>
        <authorList>
            <person name="Tang S."/>
            <person name="Feng Y."/>
        </authorList>
    </citation>
    <scope>NUCLEOTIDE SEQUENCE [LARGE SCALE GENOMIC DNA]</scope>
    <source>
        <strain evidence="10 11">YIM 75507</strain>
    </source>
</reference>
<keyword evidence="3" id="KW-0858">Xylan degradation</keyword>
<evidence type="ECO:0000256" key="9">
    <source>
        <dbReference type="SAM" id="SignalP"/>
    </source>
</evidence>
<keyword evidence="6" id="KW-0119">Carbohydrate metabolism</keyword>
<keyword evidence="5" id="KW-0378">Hydrolase</keyword>
<dbReference type="InterPro" id="IPR029058">
    <property type="entry name" value="AB_hydrolase_fold"/>
</dbReference>
<gene>
    <name evidence="10" type="ORF">D5H75_16680</name>
</gene>
<dbReference type="OrthoDB" id="9767239at2"/>
<comment type="caution">
    <text evidence="10">The sequence shown here is derived from an EMBL/GenBank/DDBJ whole genome shotgun (WGS) entry which is preliminary data.</text>
</comment>
<dbReference type="InterPro" id="IPR043595">
    <property type="entry name" value="FaeB/C/D"/>
</dbReference>
<comment type="subcellular location">
    <subcellularLocation>
        <location evidence="1">Secreted</location>
    </subcellularLocation>
</comment>
<feature type="chain" id="PRO_5038684860" description="Polyhydroxybutyrate depolymerase" evidence="9">
    <location>
        <begin position="22"/>
        <end position="334"/>
    </location>
</feature>
<evidence type="ECO:0000256" key="4">
    <source>
        <dbReference type="ARBA" id="ARBA00022729"/>
    </source>
</evidence>
<dbReference type="EMBL" id="QZEY01000005">
    <property type="protein sequence ID" value="RJL32064.1"/>
    <property type="molecule type" value="Genomic_DNA"/>
</dbReference>
<keyword evidence="7" id="KW-0624">Polysaccharide degradation</keyword>
<feature type="signal peptide" evidence="9">
    <location>
        <begin position="1"/>
        <end position="21"/>
    </location>
</feature>
<keyword evidence="2" id="KW-0964">Secreted</keyword>
<evidence type="ECO:0000256" key="6">
    <source>
        <dbReference type="ARBA" id="ARBA00023277"/>
    </source>
</evidence>
<protein>
    <recommendedName>
        <fullName evidence="12">Polyhydroxybutyrate depolymerase</fullName>
    </recommendedName>
</protein>
<evidence type="ECO:0000313" key="10">
    <source>
        <dbReference type="EMBL" id="RJL32064.1"/>
    </source>
</evidence>
<dbReference type="AlphaFoldDB" id="A0A3A4AXE1"/>
<dbReference type="Gene3D" id="3.40.50.1820">
    <property type="entry name" value="alpha/beta hydrolase"/>
    <property type="match status" value="1"/>
</dbReference>
<evidence type="ECO:0000256" key="5">
    <source>
        <dbReference type="ARBA" id="ARBA00022801"/>
    </source>
</evidence>
<proteinExistence type="predicted"/>
<name>A0A3A4AXE1_9ACTN</name>
<dbReference type="InterPro" id="IPR010126">
    <property type="entry name" value="Esterase_phb"/>
</dbReference>
<dbReference type="GO" id="GO:0030600">
    <property type="term" value="F:feruloyl esterase activity"/>
    <property type="evidence" value="ECO:0007669"/>
    <property type="project" value="InterPro"/>
</dbReference>